<evidence type="ECO:0000313" key="1">
    <source>
        <dbReference type="EMBL" id="CAH2226757.1"/>
    </source>
</evidence>
<organism evidence="1 2">
    <name type="scientific">Pararge aegeria aegeria</name>
    <dbReference type="NCBI Taxonomy" id="348720"/>
    <lineage>
        <taxon>Eukaryota</taxon>
        <taxon>Metazoa</taxon>
        <taxon>Ecdysozoa</taxon>
        <taxon>Arthropoda</taxon>
        <taxon>Hexapoda</taxon>
        <taxon>Insecta</taxon>
        <taxon>Pterygota</taxon>
        <taxon>Neoptera</taxon>
        <taxon>Endopterygota</taxon>
        <taxon>Lepidoptera</taxon>
        <taxon>Glossata</taxon>
        <taxon>Ditrysia</taxon>
        <taxon>Papilionoidea</taxon>
        <taxon>Nymphalidae</taxon>
        <taxon>Satyrinae</taxon>
        <taxon>Satyrini</taxon>
        <taxon>Parargina</taxon>
        <taxon>Pararge</taxon>
    </lineage>
</organism>
<reference evidence="1" key="1">
    <citation type="submission" date="2022-03" db="EMBL/GenBank/DDBJ databases">
        <authorList>
            <person name="Lindestad O."/>
        </authorList>
    </citation>
    <scope>NUCLEOTIDE SEQUENCE</scope>
</reference>
<protein>
    <submittedName>
        <fullName evidence="1">Jg23574 protein</fullName>
    </submittedName>
</protein>
<sequence length="99" mass="11565">RQSQNDDEHPTHRVVSDSPYSLTRLAKPLSYGYDPFFRKQYFEPFERRQKPVTLVAFRKHGIIPRKSAVPSNSMSSEVAELQSPFNAISSFWQDETFKK</sequence>
<name>A0A8S4QXM8_9NEOP</name>
<comment type="caution">
    <text evidence="1">The sequence shown here is derived from an EMBL/GenBank/DDBJ whole genome shotgun (WGS) entry which is preliminary data.</text>
</comment>
<dbReference type="EMBL" id="CAKXAJ010021964">
    <property type="protein sequence ID" value="CAH2226757.1"/>
    <property type="molecule type" value="Genomic_DNA"/>
</dbReference>
<gene>
    <name evidence="1" type="primary">jg23574</name>
    <name evidence="1" type="ORF">PAEG_LOCUS7451</name>
</gene>
<feature type="non-terminal residue" evidence="1">
    <location>
        <position position="1"/>
    </location>
</feature>
<dbReference type="Proteomes" id="UP000838756">
    <property type="component" value="Unassembled WGS sequence"/>
</dbReference>
<keyword evidence="2" id="KW-1185">Reference proteome</keyword>
<accession>A0A8S4QXM8</accession>
<dbReference type="AlphaFoldDB" id="A0A8S4QXM8"/>
<evidence type="ECO:0000313" key="2">
    <source>
        <dbReference type="Proteomes" id="UP000838756"/>
    </source>
</evidence>
<dbReference type="OrthoDB" id="7422963at2759"/>
<proteinExistence type="predicted"/>